<keyword evidence="1" id="KW-0472">Membrane</keyword>
<organism evidence="3 4">
    <name type="scientific">Suillus placidus</name>
    <dbReference type="NCBI Taxonomy" id="48579"/>
    <lineage>
        <taxon>Eukaryota</taxon>
        <taxon>Fungi</taxon>
        <taxon>Dikarya</taxon>
        <taxon>Basidiomycota</taxon>
        <taxon>Agaricomycotina</taxon>
        <taxon>Agaricomycetes</taxon>
        <taxon>Agaricomycetidae</taxon>
        <taxon>Boletales</taxon>
        <taxon>Suillineae</taxon>
        <taxon>Suillaceae</taxon>
        <taxon>Suillus</taxon>
    </lineage>
</organism>
<keyword evidence="1" id="KW-1133">Transmembrane helix</keyword>
<reference evidence="3" key="1">
    <citation type="journal article" date="2020" name="New Phytol.">
        <title>Comparative genomics reveals dynamic genome evolution in host specialist ectomycorrhizal fungi.</title>
        <authorList>
            <person name="Lofgren L.A."/>
            <person name="Nguyen N.H."/>
            <person name="Vilgalys R."/>
            <person name="Ruytinx J."/>
            <person name="Liao H.L."/>
            <person name="Branco S."/>
            <person name="Kuo A."/>
            <person name="LaButti K."/>
            <person name="Lipzen A."/>
            <person name="Andreopoulos W."/>
            <person name="Pangilinan J."/>
            <person name="Riley R."/>
            <person name="Hundley H."/>
            <person name="Na H."/>
            <person name="Barry K."/>
            <person name="Grigoriev I.V."/>
            <person name="Stajich J.E."/>
            <person name="Kennedy P.G."/>
        </authorList>
    </citation>
    <scope>NUCLEOTIDE SEQUENCE</scope>
    <source>
        <strain evidence="3">DOB743</strain>
    </source>
</reference>
<feature type="transmembrane region" description="Helical" evidence="1">
    <location>
        <begin position="137"/>
        <end position="159"/>
    </location>
</feature>
<feature type="transmembrane region" description="Helical" evidence="1">
    <location>
        <begin position="171"/>
        <end position="199"/>
    </location>
</feature>
<evidence type="ECO:0000313" key="4">
    <source>
        <dbReference type="Proteomes" id="UP000714275"/>
    </source>
</evidence>
<feature type="domain" description="DUF6533" evidence="2">
    <location>
        <begin position="70"/>
        <end position="114"/>
    </location>
</feature>
<comment type="caution">
    <text evidence="3">The sequence shown here is derived from an EMBL/GenBank/DDBJ whole genome shotgun (WGS) entry which is preliminary data.</text>
</comment>
<keyword evidence="1" id="KW-0812">Transmembrane</keyword>
<feature type="transmembrane region" description="Helical" evidence="1">
    <location>
        <begin position="275"/>
        <end position="292"/>
    </location>
</feature>
<name>A0A9P6ZRD9_9AGAM</name>
<evidence type="ECO:0000313" key="3">
    <source>
        <dbReference type="EMBL" id="KAG1774431.1"/>
    </source>
</evidence>
<feature type="transmembrane region" description="Helical" evidence="1">
    <location>
        <begin position="304"/>
        <end position="324"/>
    </location>
</feature>
<protein>
    <recommendedName>
        <fullName evidence="2">DUF6533 domain-containing protein</fullName>
    </recommendedName>
</protein>
<dbReference type="Pfam" id="PF20151">
    <property type="entry name" value="DUF6533"/>
    <property type="match status" value="1"/>
</dbReference>
<evidence type="ECO:0000256" key="1">
    <source>
        <dbReference type="SAM" id="Phobius"/>
    </source>
</evidence>
<dbReference type="InterPro" id="IPR045340">
    <property type="entry name" value="DUF6533"/>
</dbReference>
<sequence>MLRHCCDCCGMQILGMEALNGSISINNVNCHRYTPQHPPGLAHTHPSNMTVVLNDPSLWPLINSNIFFSYWMVAAGLVVVYDWVLTIGQEIELIWRQRWSLMTVLYLIIRYIGIPYYIVYILIHMPSVSLTDAVSNIMYYAIDVVNLVVATMLGVIMIARLHAMYQRSRVMLIFLVVIFLAVVIACGVIGAIILKYVVMEELILSGTYMCNNEYAASDVQLLVSMVWMVNTVWEALVLCLSVWIAVKHFRDLRRLRGPSTGSTIRDCFRVLIKSHVLYFASCFVSVSCLQLGNLSPELLISNSIAALALYGTCQIFLGVQMFVLGPRLILSVREYHAKLVAGSDAETSMTSIVFQERVHASTGSTV</sequence>
<feature type="transmembrane region" description="Helical" evidence="1">
    <location>
        <begin position="219"/>
        <end position="246"/>
    </location>
</feature>
<feature type="transmembrane region" description="Helical" evidence="1">
    <location>
        <begin position="104"/>
        <end position="125"/>
    </location>
</feature>
<accession>A0A9P6ZRD9</accession>
<gene>
    <name evidence="3" type="ORF">EV702DRAFT_523413</name>
</gene>
<dbReference type="Proteomes" id="UP000714275">
    <property type="component" value="Unassembled WGS sequence"/>
</dbReference>
<keyword evidence="4" id="KW-1185">Reference proteome</keyword>
<dbReference type="OrthoDB" id="2638860at2759"/>
<evidence type="ECO:0000259" key="2">
    <source>
        <dbReference type="Pfam" id="PF20151"/>
    </source>
</evidence>
<dbReference type="AlphaFoldDB" id="A0A9P6ZRD9"/>
<proteinExistence type="predicted"/>
<dbReference type="EMBL" id="JABBWD010000041">
    <property type="protein sequence ID" value="KAG1774431.1"/>
    <property type="molecule type" value="Genomic_DNA"/>
</dbReference>
<feature type="transmembrane region" description="Helical" evidence="1">
    <location>
        <begin position="66"/>
        <end position="84"/>
    </location>
</feature>